<feature type="compositionally biased region" description="Basic and acidic residues" evidence="7">
    <location>
        <begin position="426"/>
        <end position="438"/>
    </location>
</feature>
<dbReference type="EMBL" id="BGZK01000070">
    <property type="protein sequence ID" value="GBP15216.1"/>
    <property type="molecule type" value="Genomic_DNA"/>
</dbReference>
<evidence type="ECO:0000313" key="9">
    <source>
        <dbReference type="EMBL" id="GBP15216.1"/>
    </source>
</evidence>
<name>A0A4C1TLW5_EUMVA</name>
<feature type="compositionally biased region" description="Basic residues" evidence="7">
    <location>
        <begin position="490"/>
        <end position="507"/>
    </location>
</feature>
<feature type="compositionally biased region" description="Basic and acidic residues" evidence="7">
    <location>
        <begin position="189"/>
        <end position="202"/>
    </location>
</feature>
<evidence type="ECO:0000256" key="6">
    <source>
        <dbReference type="ARBA" id="ARBA00023242"/>
    </source>
</evidence>
<proteinExistence type="inferred from homology"/>
<dbReference type="InterPro" id="IPR034922">
    <property type="entry name" value="REX1-like_exo"/>
</dbReference>
<dbReference type="InterPro" id="IPR013520">
    <property type="entry name" value="Ribonucl_H"/>
</dbReference>
<dbReference type="STRING" id="151549.A0A4C1TLW5"/>
<dbReference type="Pfam" id="PF15870">
    <property type="entry name" value="EloA-BP1"/>
    <property type="match status" value="1"/>
</dbReference>
<evidence type="ECO:0000256" key="5">
    <source>
        <dbReference type="ARBA" id="ARBA00022839"/>
    </source>
</evidence>
<feature type="compositionally biased region" description="Basic and acidic residues" evidence="7">
    <location>
        <begin position="480"/>
        <end position="489"/>
    </location>
</feature>
<feature type="compositionally biased region" description="Basic and acidic residues" evidence="7">
    <location>
        <begin position="370"/>
        <end position="410"/>
    </location>
</feature>
<dbReference type="OrthoDB" id="16516at2759"/>
<dbReference type="InterPro" id="IPR036397">
    <property type="entry name" value="RNaseH_sf"/>
</dbReference>
<dbReference type="InterPro" id="IPR031736">
    <property type="entry name" value="REXO1-like_dom"/>
</dbReference>
<feature type="region of interest" description="Disordered" evidence="7">
    <location>
        <begin position="317"/>
        <end position="521"/>
    </location>
</feature>
<dbReference type="PANTHER" id="PTHR12801:SF115">
    <property type="entry name" value="FI18136P1-RELATED"/>
    <property type="match status" value="1"/>
</dbReference>
<feature type="compositionally biased region" description="Low complexity" evidence="7">
    <location>
        <begin position="336"/>
        <end position="346"/>
    </location>
</feature>
<feature type="domain" description="Exonuclease" evidence="8">
    <location>
        <begin position="966"/>
        <end position="1125"/>
    </location>
</feature>
<dbReference type="Gene3D" id="3.30.420.10">
    <property type="entry name" value="Ribonuclease H-like superfamily/Ribonuclease H"/>
    <property type="match status" value="1"/>
</dbReference>
<keyword evidence="3" id="KW-0540">Nuclease</keyword>
<gene>
    <name evidence="9" type="primary">Rexo1</name>
    <name evidence="9" type="ORF">EVAR_92221_1</name>
</gene>
<feature type="compositionally biased region" description="Basic and acidic residues" evidence="7">
    <location>
        <begin position="284"/>
        <end position="301"/>
    </location>
</feature>
<evidence type="ECO:0000256" key="3">
    <source>
        <dbReference type="ARBA" id="ARBA00022722"/>
    </source>
</evidence>
<feature type="region of interest" description="Disordered" evidence="7">
    <location>
        <begin position="178"/>
        <end position="211"/>
    </location>
</feature>
<dbReference type="PANTHER" id="PTHR12801">
    <property type="entry name" value="RNA EXONUCLEASE REXO1 / RECO3 FAMILY MEMBER-RELATED"/>
    <property type="match status" value="1"/>
</dbReference>
<evidence type="ECO:0000313" key="10">
    <source>
        <dbReference type="Proteomes" id="UP000299102"/>
    </source>
</evidence>
<dbReference type="AlphaFoldDB" id="A0A4C1TLW5"/>
<evidence type="ECO:0000256" key="4">
    <source>
        <dbReference type="ARBA" id="ARBA00022801"/>
    </source>
</evidence>
<feature type="compositionally biased region" description="Basic and acidic residues" evidence="7">
    <location>
        <begin position="347"/>
        <end position="360"/>
    </location>
</feature>
<dbReference type="SMART" id="SM00479">
    <property type="entry name" value="EXOIII"/>
    <property type="match status" value="1"/>
</dbReference>
<keyword evidence="5 9" id="KW-0269">Exonuclease</keyword>
<accession>A0A4C1TLW5</accession>
<protein>
    <submittedName>
        <fullName evidence="9">RNA exonuclease 1 homolog</fullName>
    </submittedName>
</protein>
<dbReference type="CDD" id="cd06145">
    <property type="entry name" value="REX1_like"/>
    <property type="match status" value="1"/>
</dbReference>
<evidence type="ECO:0000256" key="1">
    <source>
        <dbReference type="ARBA" id="ARBA00004123"/>
    </source>
</evidence>
<dbReference type="FunFam" id="3.30.420.10:FF:000019">
    <property type="entry name" value="RNA exonuclease NEF-sp"/>
    <property type="match status" value="1"/>
</dbReference>
<dbReference type="InterPro" id="IPR047021">
    <property type="entry name" value="REXO1/3/4-like"/>
</dbReference>
<reference evidence="9 10" key="1">
    <citation type="journal article" date="2019" name="Commun. Biol.">
        <title>The bagworm genome reveals a unique fibroin gene that provides high tensile strength.</title>
        <authorList>
            <person name="Kono N."/>
            <person name="Nakamura H."/>
            <person name="Ohtoshi R."/>
            <person name="Tomita M."/>
            <person name="Numata K."/>
            <person name="Arakawa K."/>
        </authorList>
    </citation>
    <scope>NUCLEOTIDE SEQUENCE [LARGE SCALE GENOMIC DNA]</scope>
</reference>
<dbReference type="SUPFAM" id="SSF53098">
    <property type="entry name" value="Ribonuclease H-like"/>
    <property type="match status" value="1"/>
</dbReference>
<comment type="similarity">
    <text evidence="2">Belongs to the REXO1/REXO3 family.</text>
</comment>
<feature type="compositionally biased region" description="Basic and acidic residues" evidence="7">
    <location>
        <begin position="446"/>
        <end position="470"/>
    </location>
</feature>
<dbReference type="GO" id="GO:0003676">
    <property type="term" value="F:nucleic acid binding"/>
    <property type="evidence" value="ECO:0007669"/>
    <property type="project" value="InterPro"/>
</dbReference>
<dbReference type="InterPro" id="IPR012337">
    <property type="entry name" value="RNaseH-like_sf"/>
</dbReference>
<evidence type="ECO:0000259" key="8">
    <source>
        <dbReference type="SMART" id="SM00479"/>
    </source>
</evidence>
<keyword evidence="10" id="KW-1185">Reference proteome</keyword>
<evidence type="ECO:0000256" key="2">
    <source>
        <dbReference type="ARBA" id="ARBA00006357"/>
    </source>
</evidence>
<organism evidence="9 10">
    <name type="scientific">Eumeta variegata</name>
    <name type="common">Bagworm moth</name>
    <name type="synonym">Eumeta japonica</name>
    <dbReference type="NCBI Taxonomy" id="151549"/>
    <lineage>
        <taxon>Eukaryota</taxon>
        <taxon>Metazoa</taxon>
        <taxon>Ecdysozoa</taxon>
        <taxon>Arthropoda</taxon>
        <taxon>Hexapoda</taxon>
        <taxon>Insecta</taxon>
        <taxon>Pterygota</taxon>
        <taxon>Neoptera</taxon>
        <taxon>Endopterygota</taxon>
        <taxon>Lepidoptera</taxon>
        <taxon>Glossata</taxon>
        <taxon>Ditrysia</taxon>
        <taxon>Tineoidea</taxon>
        <taxon>Psychidae</taxon>
        <taxon>Oiketicinae</taxon>
        <taxon>Eumeta</taxon>
    </lineage>
</organism>
<feature type="region of interest" description="Disordered" evidence="7">
    <location>
        <begin position="245"/>
        <end position="266"/>
    </location>
</feature>
<keyword evidence="4" id="KW-0378">Hydrolase</keyword>
<feature type="region of interest" description="Disordered" evidence="7">
    <location>
        <begin position="102"/>
        <end position="135"/>
    </location>
</feature>
<dbReference type="GO" id="GO:0004527">
    <property type="term" value="F:exonuclease activity"/>
    <property type="evidence" value="ECO:0007669"/>
    <property type="project" value="UniProtKB-KW"/>
</dbReference>
<dbReference type="GO" id="GO:0005634">
    <property type="term" value="C:nucleus"/>
    <property type="evidence" value="ECO:0007669"/>
    <property type="project" value="UniProtKB-SubCell"/>
</dbReference>
<sequence>MLPSTGYFKGLNCPFYDKGLCERPYCHFRHVKKDSQNNGNDGIENGPILLRLAPEKVKKALLETYPSGSSDLGQYLNTDRAINDGSSSAVIASKHEYNPTPISELNKIRNTDNENDVDPDQRRRHIPVPYTPRKPANYAIKRPLDINGSSKPFIYIPPETQYTPGSSAKVDPYTPIGSVDTQEKYLPGSEKEIQEYSPEDKNTNSTSSYIPSDKKKKILEYKPKKLNAISNIPTVTYHPTPLSQVPCFSSDEDEPATKKSKSLGEVNALDNLDNEFEMLGQILDEERKPGEEPNTSKDKCSDSNMKIINLCEETAQVHKKCAEKEESSMKQNNKQSGSDGKSSSKGSSKENTRDKNKIKNSDINTSKSSKNHEKSKIKDKESSSKESSKSESSKNDTHNSKSSRKDDSKMNHRSSSKHSGSSSSKQSDKNSRHTESNHKTSSSNKDNSRKDEKKNIDRDKHKKDKYEKDRHSKNKKDKHSKNEKDISKCKKDKKSSSNKRTSNHKHRINSDQSSDECAVHSDHPHVDDIELIDEVSESDEESIALECKKIFEEYVPTSNFQHTKQTMSQDVIEDEYIPTKKRISHTVDKNIKVAPRAHIKPDFKVNAAQAMAERLARVREYHATKNTLPPTESVTKPEISKSIISPGTSSKIRIAYVPYASTLVNAKKNILSKSTELKPTTLTNQTTTVQTIPKGLQRVAHIPNEKFIDRPGVLEPLASKIPANIRSTYLNMMIDQCLKIYLVPADAYTRAQHEELTTSKKCMSVQIYKNSALLTISRLKKEIQESNGVKKSATDCLTLQKLPGSDCNKVSAPSWSIESRNRKNSVDEFKGVKLYENIKKWILSEEQLRENGFPRPHENGEKGRAMIYVENKKQKPPKGYIRTCCRCNKEYKIDKKGFPVTSEECIYHPNNKYRFRGEVKYQCCSQDASSDGCSVAPNHVFEYVDYQNLKGYVKTMHPERELDDYGVYALDCEMCYTTHGLDLTRVTVIDSACKTVYETLVKPLHAIIDYNTRYSGITEEQMTGVSTTLLEVQATLLTMFSSKTILIGHSLESDFKALKLIHDTVIDTSVLFPHKMGPPYKRALRNLSSEHLRKIIQNSVDGHNSAEDATVCMELIHFKLKEDLKTR</sequence>
<comment type="caution">
    <text evidence="9">The sequence shown here is derived from an EMBL/GenBank/DDBJ whole genome shotgun (WGS) entry which is preliminary data.</text>
</comment>
<evidence type="ECO:0000256" key="7">
    <source>
        <dbReference type="SAM" id="MobiDB-lite"/>
    </source>
</evidence>
<feature type="region of interest" description="Disordered" evidence="7">
    <location>
        <begin position="283"/>
        <end position="304"/>
    </location>
</feature>
<keyword evidence="6" id="KW-0539">Nucleus</keyword>
<comment type="subcellular location">
    <subcellularLocation>
        <location evidence="1">Nucleus</location>
    </subcellularLocation>
</comment>
<dbReference type="Proteomes" id="UP000299102">
    <property type="component" value="Unassembled WGS sequence"/>
</dbReference>